<keyword evidence="1" id="KW-0812">Transmembrane</keyword>
<evidence type="ECO:0000256" key="1">
    <source>
        <dbReference type="SAM" id="Phobius"/>
    </source>
</evidence>
<gene>
    <name evidence="2" type="ORF">SZN_30057</name>
</gene>
<name>G2GKG8_9ACTN</name>
<protein>
    <submittedName>
        <fullName evidence="2">Uncharacterized protein</fullName>
    </submittedName>
</protein>
<dbReference type="Proteomes" id="UP000004217">
    <property type="component" value="Unassembled WGS sequence"/>
</dbReference>
<evidence type="ECO:0000313" key="3">
    <source>
        <dbReference type="Proteomes" id="UP000004217"/>
    </source>
</evidence>
<comment type="caution">
    <text evidence="2">The sequence shown here is derived from an EMBL/GenBank/DDBJ whole genome shotgun (WGS) entry which is preliminary data.</text>
</comment>
<reference evidence="2 3" key="1">
    <citation type="submission" date="2011-08" db="EMBL/GenBank/DDBJ databases">
        <authorList>
            <person name="Lin Y."/>
            <person name="Hao X."/>
            <person name="Johnstone L."/>
            <person name="Miller S.J."/>
            <person name="Wei G."/>
            <person name="Rensing C."/>
        </authorList>
    </citation>
    <scope>NUCLEOTIDE SEQUENCE [LARGE SCALE GENOMIC DNA]</scope>
    <source>
        <strain evidence="2 3">K42</strain>
    </source>
</reference>
<proteinExistence type="predicted"/>
<feature type="transmembrane region" description="Helical" evidence="1">
    <location>
        <begin position="49"/>
        <end position="68"/>
    </location>
</feature>
<keyword evidence="1" id="KW-0472">Membrane</keyword>
<feature type="transmembrane region" description="Helical" evidence="1">
    <location>
        <begin position="138"/>
        <end position="155"/>
    </location>
</feature>
<keyword evidence="3" id="KW-1185">Reference proteome</keyword>
<accession>G2GKG8</accession>
<feature type="transmembrane region" description="Helical" evidence="1">
    <location>
        <begin position="161"/>
        <end position="188"/>
    </location>
</feature>
<dbReference type="AlphaFoldDB" id="G2GKG8"/>
<dbReference type="EMBL" id="AGBF01000175">
    <property type="protein sequence ID" value="EGX55990.1"/>
    <property type="molecule type" value="Genomic_DNA"/>
</dbReference>
<dbReference type="PATRIC" id="fig|700597.3.peg.5894"/>
<dbReference type="RefSeq" id="WP_007502221.1">
    <property type="nucleotide sequence ID" value="NZ_AGBF01000175.1"/>
</dbReference>
<sequence>MQGVGAVRWWFKARKGHTLLPLALAVFLGALYAVQDTTVLLPSIVGSPRVALSLFVPVPLLAFLMAALESRLPAAESSGVRSLARLDNSLITAVMAAAVLCGVLVAAVQGTAAATTGGRNALFLTGLMLIGRAWVGQAAVMVPVGWLVTIAVVGFRGNLPYAWTVIALPADHVFAAAASLIVFAIGLVSHTRSSRRSA</sequence>
<evidence type="ECO:0000313" key="2">
    <source>
        <dbReference type="EMBL" id="EGX55990.1"/>
    </source>
</evidence>
<feature type="transmembrane region" description="Helical" evidence="1">
    <location>
        <begin position="89"/>
        <end position="107"/>
    </location>
</feature>
<keyword evidence="1" id="KW-1133">Transmembrane helix</keyword>
<organism evidence="2 3">
    <name type="scientific">Streptomyces zinciresistens K42</name>
    <dbReference type="NCBI Taxonomy" id="700597"/>
    <lineage>
        <taxon>Bacteria</taxon>
        <taxon>Bacillati</taxon>
        <taxon>Actinomycetota</taxon>
        <taxon>Actinomycetes</taxon>
        <taxon>Kitasatosporales</taxon>
        <taxon>Streptomycetaceae</taxon>
        <taxon>Streptomyces</taxon>
    </lineage>
</organism>